<dbReference type="Pfam" id="PF08660">
    <property type="entry name" value="Alg14"/>
    <property type="match status" value="1"/>
</dbReference>
<evidence type="ECO:0000256" key="5">
    <source>
        <dbReference type="ARBA" id="ARBA00022824"/>
    </source>
</evidence>
<dbReference type="Gene3D" id="3.40.50.2000">
    <property type="entry name" value="Glycogen Phosphorylase B"/>
    <property type="match status" value="1"/>
</dbReference>
<protein>
    <recommendedName>
        <fullName evidence="3">UDP-N-acetylglucosamine transferase subunit ALG14</fullName>
    </recommendedName>
</protein>
<evidence type="ECO:0000256" key="7">
    <source>
        <dbReference type="ARBA" id="ARBA00023136"/>
    </source>
</evidence>
<evidence type="ECO:0000256" key="3">
    <source>
        <dbReference type="ARBA" id="ARBA00017467"/>
    </source>
</evidence>
<feature type="transmembrane region" description="Helical" evidence="8">
    <location>
        <begin position="113"/>
        <end position="133"/>
    </location>
</feature>
<evidence type="ECO:0000313" key="9">
    <source>
        <dbReference type="EMBL" id="GMS86798.1"/>
    </source>
</evidence>
<keyword evidence="5" id="KW-0256">Endoplasmic reticulum</keyword>
<dbReference type="AlphaFoldDB" id="A0AAV5SXT1"/>
<accession>A0AAV5SXT1</accession>
<evidence type="ECO:0000256" key="8">
    <source>
        <dbReference type="SAM" id="Phobius"/>
    </source>
</evidence>
<dbReference type="GO" id="GO:0004577">
    <property type="term" value="F:N-acetylglucosaminyldiphosphodolichol N-acetylglucosaminyltransferase activity"/>
    <property type="evidence" value="ECO:0007669"/>
    <property type="project" value="TreeGrafter"/>
</dbReference>
<evidence type="ECO:0000256" key="2">
    <source>
        <dbReference type="ARBA" id="ARBA00009731"/>
    </source>
</evidence>
<comment type="caution">
    <text evidence="9">The sequence shown here is derived from an EMBL/GenBank/DDBJ whole genome shotgun (WGS) entry which is preliminary data.</text>
</comment>
<dbReference type="SUPFAM" id="SSF53756">
    <property type="entry name" value="UDP-Glycosyltransferase/glycogen phosphorylase"/>
    <property type="match status" value="1"/>
</dbReference>
<evidence type="ECO:0000313" key="10">
    <source>
        <dbReference type="Proteomes" id="UP001432027"/>
    </source>
</evidence>
<dbReference type="PANTHER" id="PTHR12154">
    <property type="entry name" value="GLYCOSYL TRANSFERASE-RELATED"/>
    <property type="match status" value="1"/>
</dbReference>
<dbReference type="GO" id="GO:0006488">
    <property type="term" value="P:dolichol-linked oligosaccharide biosynthetic process"/>
    <property type="evidence" value="ECO:0007669"/>
    <property type="project" value="InterPro"/>
</dbReference>
<reference evidence="9" key="1">
    <citation type="submission" date="2023-10" db="EMBL/GenBank/DDBJ databases">
        <title>Genome assembly of Pristionchus species.</title>
        <authorList>
            <person name="Yoshida K."/>
            <person name="Sommer R.J."/>
        </authorList>
    </citation>
    <scope>NUCLEOTIDE SEQUENCE</scope>
    <source>
        <strain evidence="9">RS0144</strain>
    </source>
</reference>
<keyword evidence="6 8" id="KW-1133">Transmembrane helix</keyword>
<evidence type="ECO:0000256" key="1">
    <source>
        <dbReference type="ARBA" id="ARBA00004389"/>
    </source>
</evidence>
<dbReference type="EMBL" id="BTSX01000002">
    <property type="protein sequence ID" value="GMS86798.1"/>
    <property type="molecule type" value="Genomic_DNA"/>
</dbReference>
<comment type="subcellular location">
    <subcellularLocation>
        <location evidence="1">Endoplasmic reticulum membrane</location>
        <topology evidence="1">Single-pass membrane protein</topology>
    </subcellularLocation>
</comment>
<comment type="similarity">
    <text evidence="2">Belongs to the ALG14 family.</text>
</comment>
<keyword evidence="10" id="KW-1185">Reference proteome</keyword>
<evidence type="ECO:0000256" key="4">
    <source>
        <dbReference type="ARBA" id="ARBA00022692"/>
    </source>
</evidence>
<dbReference type="PANTHER" id="PTHR12154:SF4">
    <property type="entry name" value="UDP-N-ACETYLGLUCOSAMINE TRANSFERASE SUBUNIT ALG14 HOMOLOG"/>
    <property type="match status" value="1"/>
</dbReference>
<feature type="transmembrane region" description="Helical" evidence="8">
    <location>
        <begin position="139"/>
        <end position="158"/>
    </location>
</feature>
<dbReference type="Proteomes" id="UP001432027">
    <property type="component" value="Unassembled WGS sequence"/>
</dbReference>
<proteinExistence type="inferred from homology"/>
<sequence length="216" mass="24056">MSGAFWTILYFILFLLWLGGIWLYFIIRHSNRAPLSEKKNGLHLVTVLGSGGHTTEMLDLIKHFDDNAYATRTYVIANTDNHSEQKAMESENARNGGTFAVEKIPRSREVGQSYVSSLLTTAVACCTAFKIVATIRPSIVLVNGPGTCVPVVAAAAALDMLRWADTRIVYVESICRVENLSLTAKILYYSGIADDIIVQWPQLKDLYPRVRTLDEL</sequence>
<feature type="transmembrane region" description="Helical" evidence="8">
    <location>
        <begin position="6"/>
        <end position="27"/>
    </location>
</feature>
<name>A0AAV5SXT1_9BILA</name>
<dbReference type="InterPro" id="IPR013969">
    <property type="entry name" value="Oligosacch_biosynth_Alg14"/>
</dbReference>
<dbReference type="GO" id="GO:0043541">
    <property type="term" value="C:UDP-N-acetylglucosamine transferase complex"/>
    <property type="evidence" value="ECO:0007669"/>
    <property type="project" value="TreeGrafter"/>
</dbReference>
<feature type="non-terminal residue" evidence="9">
    <location>
        <position position="216"/>
    </location>
</feature>
<organism evidence="9 10">
    <name type="scientific">Pristionchus entomophagus</name>
    <dbReference type="NCBI Taxonomy" id="358040"/>
    <lineage>
        <taxon>Eukaryota</taxon>
        <taxon>Metazoa</taxon>
        <taxon>Ecdysozoa</taxon>
        <taxon>Nematoda</taxon>
        <taxon>Chromadorea</taxon>
        <taxon>Rhabditida</taxon>
        <taxon>Rhabditina</taxon>
        <taxon>Diplogasteromorpha</taxon>
        <taxon>Diplogasteroidea</taxon>
        <taxon>Neodiplogasteridae</taxon>
        <taxon>Pristionchus</taxon>
    </lineage>
</organism>
<gene>
    <name evidence="9" type="ORF">PENTCL1PPCAC_8973</name>
</gene>
<evidence type="ECO:0000256" key="6">
    <source>
        <dbReference type="ARBA" id="ARBA00022989"/>
    </source>
</evidence>
<keyword evidence="4 8" id="KW-0812">Transmembrane</keyword>
<keyword evidence="7 8" id="KW-0472">Membrane</keyword>